<evidence type="ECO:0000313" key="3">
    <source>
        <dbReference type="Proteomes" id="UP000316855"/>
    </source>
</evidence>
<dbReference type="OrthoDB" id="285058at2"/>
<dbReference type="Proteomes" id="UP000316855">
    <property type="component" value="Chromosome"/>
</dbReference>
<sequence length="146" mass="16006" precursor="true">MKLLNLLCFTLLPMTSFSCGSAEEPYTKETFPVTGKVTVDGKEPGSPIKVMCHKQDEIDTEHPTISGCQTANDGSFEIATYTTGDGMPEGKYALTFLWGKMDVISRSYGGPDKLKKRYSKPEKSEITFTVEPGKPVDLGVIELTTK</sequence>
<gene>
    <name evidence="2" type="ORF">Pan161_10360</name>
</gene>
<name>A0A517V8S1_9PLAN</name>
<dbReference type="KEGG" id="gax:Pan161_10360"/>
<accession>A0A517V8S1</accession>
<feature type="chain" id="PRO_5021775089" description="Carboxypeptidase regulatory-like domain-containing protein" evidence="1">
    <location>
        <begin position="23"/>
        <end position="146"/>
    </location>
</feature>
<evidence type="ECO:0000313" key="2">
    <source>
        <dbReference type="EMBL" id="QDT89407.1"/>
    </source>
</evidence>
<reference evidence="2 3" key="1">
    <citation type="submission" date="2019-02" db="EMBL/GenBank/DDBJ databases">
        <title>Deep-cultivation of Planctomycetes and their phenomic and genomic characterization uncovers novel biology.</title>
        <authorList>
            <person name="Wiegand S."/>
            <person name="Jogler M."/>
            <person name="Boedeker C."/>
            <person name="Pinto D."/>
            <person name="Vollmers J."/>
            <person name="Rivas-Marin E."/>
            <person name="Kohn T."/>
            <person name="Peeters S.H."/>
            <person name="Heuer A."/>
            <person name="Rast P."/>
            <person name="Oberbeckmann S."/>
            <person name="Bunk B."/>
            <person name="Jeske O."/>
            <person name="Meyerdierks A."/>
            <person name="Storesund J.E."/>
            <person name="Kallscheuer N."/>
            <person name="Luecker S."/>
            <person name="Lage O.M."/>
            <person name="Pohl T."/>
            <person name="Merkel B.J."/>
            <person name="Hornburger P."/>
            <person name="Mueller R.-W."/>
            <person name="Bruemmer F."/>
            <person name="Labrenz M."/>
            <person name="Spormann A.M."/>
            <person name="Op den Camp H."/>
            <person name="Overmann J."/>
            <person name="Amann R."/>
            <person name="Jetten M.S.M."/>
            <person name="Mascher T."/>
            <person name="Medema M.H."/>
            <person name="Devos D.P."/>
            <person name="Kaster A.-K."/>
            <person name="Ovreas L."/>
            <person name="Rohde M."/>
            <person name="Galperin M.Y."/>
            <person name="Jogler C."/>
        </authorList>
    </citation>
    <scope>NUCLEOTIDE SEQUENCE [LARGE SCALE GENOMIC DNA]</scope>
    <source>
        <strain evidence="2 3">Pan161</strain>
    </source>
</reference>
<protein>
    <recommendedName>
        <fullName evidence="4">Carboxypeptidase regulatory-like domain-containing protein</fullName>
    </recommendedName>
</protein>
<dbReference type="PROSITE" id="PS51257">
    <property type="entry name" value="PROKAR_LIPOPROTEIN"/>
    <property type="match status" value="1"/>
</dbReference>
<evidence type="ECO:0008006" key="4">
    <source>
        <dbReference type="Google" id="ProtNLM"/>
    </source>
</evidence>
<keyword evidence="3" id="KW-1185">Reference proteome</keyword>
<feature type="signal peptide" evidence="1">
    <location>
        <begin position="1"/>
        <end position="22"/>
    </location>
</feature>
<proteinExistence type="predicted"/>
<organism evidence="2 3">
    <name type="scientific">Gimesia algae</name>
    <dbReference type="NCBI Taxonomy" id="2527971"/>
    <lineage>
        <taxon>Bacteria</taxon>
        <taxon>Pseudomonadati</taxon>
        <taxon>Planctomycetota</taxon>
        <taxon>Planctomycetia</taxon>
        <taxon>Planctomycetales</taxon>
        <taxon>Planctomycetaceae</taxon>
        <taxon>Gimesia</taxon>
    </lineage>
</organism>
<dbReference type="AlphaFoldDB" id="A0A517V8S1"/>
<evidence type="ECO:0000256" key="1">
    <source>
        <dbReference type="SAM" id="SignalP"/>
    </source>
</evidence>
<dbReference type="EMBL" id="CP036343">
    <property type="protein sequence ID" value="QDT89407.1"/>
    <property type="molecule type" value="Genomic_DNA"/>
</dbReference>
<dbReference type="RefSeq" id="WP_145224595.1">
    <property type="nucleotide sequence ID" value="NZ_CP036343.1"/>
</dbReference>
<keyword evidence="1" id="KW-0732">Signal</keyword>